<keyword evidence="2" id="KW-0812">Transmembrane</keyword>
<evidence type="ECO:0000256" key="1">
    <source>
        <dbReference type="SAM" id="MobiDB-lite"/>
    </source>
</evidence>
<evidence type="ECO:0000313" key="3">
    <source>
        <dbReference type="EMBL" id="KAE9276252.1"/>
    </source>
</evidence>
<gene>
    <name evidence="3" type="ORF">PF001_g26216</name>
</gene>
<proteinExistence type="predicted"/>
<reference evidence="3 4" key="1">
    <citation type="submission" date="2018-08" db="EMBL/GenBank/DDBJ databases">
        <title>Genomic investigation of the strawberry pathogen Phytophthora fragariae indicates pathogenicity is determined by transcriptional variation in three key races.</title>
        <authorList>
            <person name="Adams T.M."/>
            <person name="Armitage A.D."/>
            <person name="Sobczyk M.K."/>
            <person name="Bates H.J."/>
            <person name="Dunwell J.M."/>
            <person name="Nellist C.F."/>
            <person name="Harrison R.J."/>
        </authorList>
    </citation>
    <scope>NUCLEOTIDE SEQUENCE [LARGE SCALE GENOMIC DNA]</scope>
    <source>
        <strain evidence="3 4">A4</strain>
    </source>
</reference>
<dbReference type="InterPro" id="IPR032675">
    <property type="entry name" value="LRR_dom_sf"/>
</dbReference>
<organism evidence="3 4">
    <name type="scientific">Phytophthora fragariae</name>
    <dbReference type="NCBI Taxonomy" id="53985"/>
    <lineage>
        <taxon>Eukaryota</taxon>
        <taxon>Sar</taxon>
        <taxon>Stramenopiles</taxon>
        <taxon>Oomycota</taxon>
        <taxon>Peronosporomycetes</taxon>
        <taxon>Peronosporales</taxon>
        <taxon>Peronosporaceae</taxon>
        <taxon>Phytophthora</taxon>
    </lineage>
</organism>
<comment type="caution">
    <text evidence="3">The sequence shown here is derived from an EMBL/GenBank/DDBJ whole genome shotgun (WGS) entry which is preliminary data.</text>
</comment>
<sequence length="343" mass="37562">MAVKPKARSSTMGNPTSTDTQVFTANPQSPDQWKSLHALLRWKHAITVAVFSLWGAIVLLLHLLAVQRAASYEVLGCRAMTRPWFSNGKVPCASLVHDCHAQNTTTPDQSSFDNLDLDILATFSIAHCPGLEMPPSFQSLGSLVAIHVYNSTIVSWDVESSISATAHPRLLSVVLVRLQMVKVPQGVLQPLPATVLGVQFSHTNIKTLPNDLYLRWHPLVGIFFDYGELADIPFQMFLSPAHVLSFVGNQIETIPTLAMLPAGAVIPELELTANPLKELPATLMEPTAFIISMNVQHTSITNMPEWVKTNTQVVWAYGTPFCATPMADPTLASRVMCFERPAG</sequence>
<feature type="region of interest" description="Disordered" evidence="1">
    <location>
        <begin position="1"/>
        <end position="26"/>
    </location>
</feature>
<keyword evidence="2" id="KW-1133">Transmembrane helix</keyword>
<keyword evidence="2" id="KW-0472">Membrane</keyword>
<dbReference type="Gene3D" id="3.80.10.10">
    <property type="entry name" value="Ribonuclease Inhibitor"/>
    <property type="match status" value="1"/>
</dbReference>
<protein>
    <recommendedName>
        <fullName evidence="5">Leucine-rich repeat-containing N-terminal plant-type domain-containing protein</fullName>
    </recommendedName>
</protein>
<dbReference type="Proteomes" id="UP000437068">
    <property type="component" value="Unassembled WGS sequence"/>
</dbReference>
<dbReference type="SUPFAM" id="SSF52058">
    <property type="entry name" value="L domain-like"/>
    <property type="match status" value="1"/>
</dbReference>
<dbReference type="AlphaFoldDB" id="A0A6A4BT86"/>
<feature type="transmembrane region" description="Helical" evidence="2">
    <location>
        <begin position="44"/>
        <end position="65"/>
    </location>
</feature>
<evidence type="ECO:0000256" key="2">
    <source>
        <dbReference type="SAM" id="Phobius"/>
    </source>
</evidence>
<name>A0A6A4BT86_9STRA</name>
<dbReference type="EMBL" id="QXGE01003233">
    <property type="protein sequence ID" value="KAE9276252.1"/>
    <property type="molecule type" value="Genomic_DNA"/>
</dbReference>
<accession>A0A6A4BT86</accession>
<evidence type="ECO:0008006" key="5">
    <source>
        <dbReference type="Google" id="ProtNLM"/>
    </source>
</evidence>
<evidence type="ECO:0000313" key="4">
    <source>
        <dbReference type="Proteomes" id="UP000437068"/>
    </source>
</evidence>
<feature type="compositionally biased region" description="Polar residues" evidence="1">
    <location>
        <begin position="8"/>
        <end position="26"/>
    </location>
</feature>